<dbReference type="NCBIfam" id="TIGR00678">
    <property type="entry name" value="holB"/>
    <property type="match status" value="1"/>
</dbReference>
<dbReference type="OrthoDB" id="9810148at2"/>
<dbReference type="GO" id="GO:0003887">
    <property type="term" value="F:DNA-directed DNA polymerase activity"/>
    <property type="evidence" value="ECO:0007669"/>
    <property type="project" value="InterPro"/>
</dbReference>
<dbReference type="GO" id="GO:0006261">
    <property type="term" value="P:DNA-templated DNA replication"/>
    <property type="evidence" value="ECO:0007669"/>
    <property type="project" value="TreeGrafter"/>
</dbReference>
<dbReference type="InterPro" id="IPR050238">
    <property type="entry name" value="DNA_Rep/Repair_Clamp_Loader"/>
</dbReference>
<dbReference type="FunFam" id="3.40.50.300:FF:001255">
    <property type="entry name" value="DNA polymerase III subunit delta"/>
    <property type="match status" value="1"/>
</dbReference>
<dbReference type="EMBL" id="FNFK01000030">
    <property type="protein sequence ID" value="SDK43657.1"/>
    <property type="molecule type" value="Genomic_DNA"/>
</dbReference>
<sequence>MSTQTIKQPSIQRLFLQLLNQKTLQHAYLFEGKAGTGKKDMAMWVTQSLYCPESSSEGGACQTCQTCQRIRAHYHPDVIEIEPDGQSIKIGQVRSLKEEFTKSGMESRRKVVIVEDVEKMTIQAANSLLKFLEEPDGEIYLFLLTTAKHRLLDTILSRCQLIHFPQLPKEERLSLLVERGISKEKAALLIHLTSDADQAQELAEKEELLQLVQAVWKWFSFMSKKDDQAFVYVHTDLMPLAREKKDQLMVMDLVLILLQDILNSQVSEAHVYAFEKYKETIQSGAQRFRPLEIAEMMEVILNGKKMLDSNVAGQGVFEDCSLQIVDVIRNKR</sequence>
<dbReference type="NCBIfam" id="NF005972">
    <property type="entry name" value="PRK08058.1"/>
    <property type="match status" value="1"/>
</dbReference>
<gene>
    <name evidence="1" type="ORF">SAMN04488098_103020</name>
</gene>
<dbReference type="InterPro" id="IPR004622">
    <property type="entry name" value="DNA_pol_HolB"/>
</dbReference>
<protein>
    <submittedName>
        <fullName evidence="1">DNA polymerase-3 subunit delta</fullName>
    </submittedName>
</protein>
<reference evidence="2" key="1">
    <citation type="submission" date="2016-10" db="EMBL/GenBank/DDBJ databases">
        <authorList>
            <person name="Varghese N."/>
            <person name="Submissions S."/>
        </authorList>
    </citation>
    <scope>NUCLEOTIDE SEQUENCE [LARGE SCALE GENOMIC DNA]</scope>
    <source>
        <strain evidence="2">DSM 19181</strain>
    </source>
</reference>
<dbReference type="GO" id="GO:0008408">
    <property type="term" value="F:3'-5' exonuclease activity"/>
    <property type="evidence" value="ECO:0007669"/>
    <property type="project" value="InterPro"/>
</dbReference>
<accession>A0A1G9BW68</accession>
<dbReference type="PANTHER" id="PTHR11669:SF8">
    <property type="entry name" value="DNA POLYMERASE III SUBUNIT DELTA"/>
    <property type="match status" value="1"/>
</dbReference>
<dbReference type="SUPFAM" id="SSF52540">
    <property type="entry name" value="P-loop containing nucleoside triphosphate hydrolases"/>
    <property type="match status" value="1"/>
</dbReference>
<keyword evidence="2" id="KW-1185">Reference proteome</keyword>
<dbReference type="RefSeq" id="WP_091267410.1">
    <property type="nucleotide sequence ID" value="NZ_FNFK01000030.1"/>
</dbReference>
<name>A0A1G9BW68_9LACT</name>
<dbReference type="PANTHER" id="PTHR11669">
    <property type="entry name" value="REPLICATION FACTOR C / DNA POLYMERASE III GAMMA-TAU SUBUNIT"/>
    <property type="match status" value="1"/>
</dbReference>
<organism evidence="1 2">
    <name type="scientific">Alkalibacterium thalassium</name>
    <dbReference type="NCBI Taxonomy" id="426701"/>
    <lineage>
        <taxon>Bacteria</taxon>
        <taxon>Bacillati</taxon>
        <taxon>Bacillota</taxon>
        <taxon>Bacilli</taxon>
        <taxon>Lactobacillales</taxon>
        <taxon>Carnobacteriaceae</taxon>
        <taxon>Alkalibacterium</taxon>
    </lineage>
</organism>
<dbReference type="Gene3D" id="3.40.50.300">
    <property type="entry name" value="P-loop containing nucleotide triphosphate hydrolases"/>
    <property type="match status" value="1"/>
</dbReference>
<dbReference type="AlphaFoldDB" id="A0A1G9BW68"/>
<proteinExistence type="predicted"/>
<dbReference type="InterPro" id="IPR027417">
    <property type="entry name" value="P-loop_NTPase"/>
</dbReference>
<dbReference type="Pfam" id="PF13177">
    <property type="entry name" value="DNA_pol3_delta2"/>
    <property type="match status" value="1"/>
</dbReference>
<dbReference type="Proteomes" id="UP000199433">
    <property type="component" value="Unassembled WGS sequence"/>
</dbReference>
<evidence type="ECO:0000313" key="1">
    <source>
        <dbReference type="EMBL" id="SDK43657.1"/>
    </source>
</evidence>
<dbReference type="STRING" id="426701.SAMN04488098_103020"/>
<evidence type="ECO:0000313" key="2">
    <source>
        <dbReference type="Proteomes" id="UP000199433"/>
    </source>
</evidence>